<accession>A0ABV9FJH3</accession>
<protein>
    <recommendedName>
        <fullName evidence="4">Lipoprotein SmpA/OmlA domain-containing protein</fullName>
    </recommendedName>
</protein>
<gene>
    <name evidence="2" type="ORF">ACFO3S_24405</name>
</gene>
<reference evidence="3" key="1">
    <citation type="journal article" date="2019" name="Int. J. Syst. Evol. Microbiol.">
        <title>The Global Catalogue of Microorganisms (GCM) 10K type strain sequencing project: providing services to taxonomists for standard genome sequencing and annotation.</title>
        <authorList>
            <consortium name="The Broad Institute Genomics Platform"/>
            <consortium name="The Broad Institute Genome Sequencing Center for Infectious Disease"/>
            <person name="Wu L."/>
            <person name="Ma J."/>
        </authorList>
    </citation>
    <scope>NUCLEOTIDE SEQUENCE [LARGE SCALE GENOMIC DNA]</scope>
    <source>
        <strain evidence="3">CCUG 49571</strain>
    </source>
</reference>
<comment type="caution">
    <text evidence="2">The sequence shown here is derived from an EMBL/GenBank/DDBJ whole genome shotgun (WGS) entry which is preliminary data.</text>
</comment>
<name>A0ABV9FJH3_9BACL</name>
<keyword evidence="3" id="KW-1185">Reference proteome</keyword>
<sequence length="105" mass="12081">MKKIIISILMVLVLCSCSRFDQETWLKEPEKRYDMVSSLTSKYKLKGMTENEIIDLLGEPAEKLTEPSRQFLYYIGSAGLGVKVTLLQLHLDENGRVESHDIIYK</sequence>
<evidence type="ECO:0000313" key="3">
    <source>
        <dbReference type="Proteomes" id="UP001596028"/>
    </source>
</evidence>
<dbReference type="EMBL" id="JBHSEP010000026">
    <property type="protein sequence ID" value="MFC4601408.1"/>
    <property type="molecule type" value="Genomic_DNA"/>
</dbReference>
<dbReference type="Proteomes" id="UP001596028">
    <property type="component" value="Unassembled WGS sequence"/>
</dbReference>
<proteinExistence type="predicted"/>
<evidence type="ECO:0008006" key="4">
    <source>
        <dbReference type="Google" id="ProtNLM"/>
    </source>
</evidence>
<feature type="chain" id="PRO_5045809880" description="Lipoprotein SmpA/OmlA domain-containing protein" evidence="1">
    <location>
        <begin position="22"/>
        <end position="105"/>
    </location>
</feature>
<evidence type="ECO:0000256" key="1">
    <source>
        <dbReference type="SAM" id="SignalP"/>
    </source>
</evidence>
<keyword evidence="1" id="KW-0732">Signal</keyword>
<organism evidence="2 3">
    <name type="scientific">Cohnella hongkongensis</name>
    <dbReference type="NCBI Taxonomy" id="178337"/>
    <lineage>
        <taxon>Bacteria</taxon>
        <taxon>Bacillati</taxon>
        <taxon>Bacillota</taxon>
        <taxon>Bacilli</taxon>
        <taxon>Bacillales</taxon>
        <taxon>Paenibacillaceae</taxon>
        <taxon>Cohnella</taxon>
    </lineage>
</organism>
<dbReference type="PROSITE" id="PS51257">
    <property type="entry name" value="PROKAR_LIPOPROTEIN"/>
    <property type="match status" value="1"/>
</dbReference>
<feature type="signal peptide" evidence="1">
    <location>
        <begin position="1"/>
        <end position="21"/>
    </location>
</feature>
<dbReference type="RefSeq" id="WP_378101436.1">
    <property type="nucleotide sequence ID" value="NZ_JBHSEP010000026.1"/>
</dbReference>
<evidence type="ECO:0000313" key="2">
    <source>
        <dbReference type="EMBL" id="MFC4601408.1"/>
    </source>
</evidence>